<evidence type="ECO:0000259" key="7">
    <source>
        <dbReference type="Pfam" id="PF14322"/>
    </source>
</evidence>
<feature type="domain" description="RagB/SusD" evidence="6">
    <location>
        <begin position="325"/>
        <end position="476"/>
    </location>
</feature>
<gene>
    <name evidence="8" type="ORF">IPZ78_01525</name>
</gene>
<dbReference type="EMBL" id="JADEYP010000002">
    <property type="protein sequence ID" value="MCA5003826.1"/>
    <property type="molecule type" value="Genomic_DNA"/>
</dbReference>
<organism evidence="8 9">
    <name type="scientific">Sphingobacterium bovistauri</name>
    <dbReference type="NCBI Taxonomy" id="2781959"/>
    <lineage>
        <taxon>Bacteria</taxon>
        <taxon>Pseudomonadati</taxon>
        <taxon>Bacteroidota</taxon>
        <taxon>Sphingobacteriia</taxon>
        <taxon>Sphingobacteriales</taxon>
        <taxon>Sphingobacteriaceae</taxon>
        <taxon>Sphingobacterium</taxon>
    </lineage>
</organism>
<evidence type="ECO:0000313" key="9">
    <source>
        <dbReference type="Proteomes" id="UP001165302"/>
    </source>
</evidence>
<keyword evidence="4" id="KW-0472">Membrane</keyword>
<dbReference type="Pfam" id="PF14322">
    <property type="entry name" value="SusD-like_3"/>
    <property type="match status" value="1"/>
</dbReference>
<dbReference type="SUPFAM" id="SSF48452">
    <property type="entry name" value="TPR-like"/>
    <property type="match status" value="1"/>
</dbReference>
<evidence type="ECO:0000256" key="2">
    <source>
        <dbReference type="ARBA" id="ARBA00006275"/>
    </source>
</evidence>
<comment type="similarity">
    <text evidence="2">Belongs to the SusD family.</text>
</comment>
<evidence type="ECO:0000259" key="6">
    <source>
        <dbReference type="Pfam" id="PF07980"/>
    </source>
</evidence>
<keyword evidence="9" id="KW-1185">Reference proteome</keyword>
<comment type="caution">
    <text evidence="8">The sequence shown here is derived from an EMBL/GenBank/DDBJ whole genome shotgun (WGS) entry which is preliminary data.</text>
</comment>
<dbReference type="RefSeq" id="WP_225551163.1">
    <property type="nucleotide sequence ID" value="NZ_JADEYP010000002.1"/>
</dbReference>
<keyword evidence="3" id="KW-0732">Signal</keyword>
<comment type="subcellular location">
    <subcellularLocation>
        <location evidence="1">Cell outer membrane</location>
    </subcellularLocation>
</comment>
<keyword evidence="5" id="KW-0998">Cell outer membrane</keyword>
<protein>
    <submittedName>
        <fullName evidence="8">RagB/SusD family nutrient uptake outer membrane protein</fullName>
    </submittedName>
</protein>
<dbReference type="Proteomes" id="UP001165302">
    <property type="component" value="Unassembled WGS sequence"/>
</dbReference>
<evidence type="ECO:0000256" key="3">
    <source>
        <dbReference type="ARBA" id="ARBA00022729"/>
    </source>
</evidence>
<dbReference type="Pfam" id="PF07980">
    <property type="entry name" value="SusD_RagB"/>
    <property type="match status" value="1"/>
</dbReference>
<dbReference type="InterPro" id="IPR012944">
    <property type="entry name" value="SusD_RagB_dom"/>
</dbReference>
<evidence type="ECO:0000256" key="5">
    <source>
        <dbReference type="ARBA" id="ARBA00023237"/>
    </source>
</evidence>
<dbReference type="CDD" id="cd08977">
    <property type="entry name" value="SusD"/>
    <property type="match status" value="1"/>
</dbReference>
<reference evidence="8" key="1">
    <citation type="submission" date="2020-10" db="EMBL/GenBank/DDBJ databases">
        <authorList>
            <person name="Lu T."/>
            <person name="Wang Q."/>
            <person name="Han X."/>
        </authorList>
    </citation>
    <scope>NUCLEOTIDE SEQUENCE</scope>
    <source>
        <strain evidence="8">WQ 366</strain>
    </source>
</reference>
<dbReference type="InterPro" id="IPR011990">
    <property type="entry name" value="TPR-like_helical_dom_sf"/>
</dbReference>
<evidence type="ECO:0000313" key="8">
    <source>
        <dbReference type="EMBL" id="MCA5003826.1"/>
    </source>
</evidence>
<evidence type="ECO:0000256" key="1">
    <source>
        <dbReference type="ARBA" id="ARBA00004442"/>
    </source>
</evidence>
<accession>A0ABS7Z122</accession>
<dbReference type="InterPro" id="IPR033985">
    <property type="entry name" value="SusD-like_N"/>
</dbReference>
<sequence>MILLLLVSCKGFLDLEPKSEATDENFWKSQDDAKSAVAGMYALLRVALNGGYGIAHYAYGDLASDEVNSANVDPYHHIVNMNLNLSLASSNTGNAVYLLRRYDDFYKVIDQANRVIKHLNQMENSFFDSEKTKKYFIGEAYFIRSFTYFYLGRIWGGVPILTEATSPIYAVNHESATAEKVMEQSLNDLQEAKKYLDWRNLVNTDFAVRANKGAVFALEAHIGAWTGNYNSTIAAADSIINSEMYFYVSRDSLAYKTIFNGKSSEGIFEISQSATNEGTSVGIGTFTLASPKYHRTISSPRLVTSKTRIDELYNDRNDKRRKFTMDTTINSTFVICNKYSNISYPEEGNNAVPVFKNNIIIFRYSDIVLLKAEALAATNKSSQAIQVLDEVRMMSGLAPWSGNGTLMKAIFDERARELFMEAHRFYDMVRLYRHHGIFEFPASRMTQEQFNRGKYMWPFDPSLLNQNPLLKQTPYWATVGF</sequence>
<proteinExistence type="inferred from homology"/>
<feature type="domain" description="SusD-like N-terminal" evidence="7">
    <location>
        <begin position="12"/>
        <end position="221"/>
    </location>
</feature>
<evidence type="ECO:0000256" key="4">
    <source>
        <dbReference type="ARBA" id="ARBA00023136"/>
    </source>
</evidence>
<name>A0ABS7Z122_9SPHI</name>
<dbReference type="Gene3D" id="1.25.40.390">
    <property type="match status" value="1"/>
</dbReference>